<sequence>MAQLHVSAEKEMVCRDVFRRPLAAGSHSSGCKPAKTAAASSDGLQRFVIRYKTFLFWERDRLKVKGKNMPTAKNRRQTFHICVILFFPSAYFTHEKGTKL</sequence>
<dbReference type="Proteomes" id="UP001057305">
    <property type="component" value="Chromosome"/>
</dbReference>
<organism evidence="1 2">
    <name type="scientific">Neisseria subflava</name>
    <dbReference type="NCBI Taxonomy" id="28449"/>
    <lineage>
        <taxon>Bacteria</taxon>
        <taxon>Pseudomonadati</taxon>
        <taxon>Pseudomonadota</taxon>
        <taxon>Betaproteobacteria</taxon>
        <taxon>Neisseriales</taxon>
        <taxon>Neisseriaceae</taxon>
        <taxon>Neisseria</taxon>
    </lineage>
</organism>
<protein>
    <submittedName>
        <fullName evidence="1">Uncharacterized protein</fullName>
    </submittedName>
</protein>
<gene>
    <name evidence="1" type="ORF">KCG56_05100</name>
</gene>
<accession>A0A9X9I078</accession>
<evidence type="ECO:0000313" key="2">
    <source>
        <dbReference type="Proteomes" id="UP001057305"/>
    </source>
</evidence>
<reference evidence="1" key="1">
    <citation type="submission" date="2021-04" db="EMBL/GenBank/DDBJ databases">
        <title>Characterizing Neisseria spp. as novel respiratory pathobionts in bronchiectasis.</title>
        <authorList>
            <person name="Li L."/>
            <person name="Mac Aogain M."/>
            <person name="Xu T."/>
            <person name="Jaggi T.K."/>
            <person name="Chan L.Y."/>
            <person name="Keir H.R."/>
            <person name="Dicker A.J."/>
            <person name="Qu J."/>
            <person name="Liu Y."/>
            <person name="Chen H.S."/>
            <person name="Koh M.S."/>
            <person name="Ong T.H."/>
            <person name="Lim A.Y.H."/>
            <person name="Abisheganaden J."/>
            <person name="Low T.B."/>
            <person name="Oliver B.G."/>
            <person name="Tan N.S."/>
            <person name="Fang M."/>
            <person name="Chalmers J.D."/>
            <person name="Chotirmall S.H."/>
        </authorList>
    </citation>
    <scope>NUCLEOTIDE SEQUENCE</scope>
    <source>
        <strain evidence="1">TT0073</strain>
    </source>
</reference>
<dbReference type="AlphaFoldDB" id="A0A9X9I078"/>
<dbReference type="RefSeq" id="WP_254322109.1">
    <property type="nucleotide sequence ID" value="NZ_CP073116.1"/>
</dbReference>
<proteinExistence type="predicted"/>
<name>A0A9X9I078_NEISU</name>
<evidence type="ECO:0000313" key="1">
    <source>
        <dbReference type="EMBL" id="UTG72775.1"/>
    </source>
</evidence>
<dbReference type="EMBL" id="CP073116">
    <property type="protein sequence ID" value="UTG72775.1"/>
    <property type="molecule type" value="Genomic_DNA"/>
</dbReference>